<feature type="non-terminal residue" evidence="2">
    <location>
        <position position="1"/>
    </location>
</feature>
<evidence type="ECO:0000259" key="1">
    <source>
        <dbReference type="Pfam" id="PF20231"/>
    </source>
</evidence>
<reference evidence="3" key="2">
    <citation type="submission" date="2015-01" db="EMBL/GenBank/DDBJ databases">
        <title>Evolutionary Origins and Diversification of the Mycorrhizal Mutualists.</title>
        <authorList>
            <consortium name="DOE Joint Genome Institute"/>
            <consortium name="Mycorrhizal Genomics Consortium"/>
            <person name="Kohler A."/>
            <person name="Kuo A."/>
            <person name="Nagy L.G."/>
            <person name="Floudas D."/>
            <person name="Copeland A."/>
            <person name="Barry K.W."/>
            <person name="Cichocki N."/>
            <person name="Veneault-Fourrey C."/>
            <person name="LaButti K."/>
            <person name="Lindquist E.A."/>
            <person name="Lipzen A."/>
            <person name="Lundell T."/>
            <person name="Morin E."/>
            <person name="Murat C."/>
            <person name="Riley R."/>
            <person name="Ohm R."/>
            <person name="Sun H."/>
            <person name="Tunlid A."/>
            <person name="Henrissat B."/>
            <person name="Grigoriev I.V."/>
            <person name="Hibbett D.S."/>
            <person name="Martin F."/>
        </authorList>
    </citation>
    <scope>NUCLEOTIDE SEQUENCE [LARGE SCALE GENOMIC DNA]</scope>
    <source>
        <strain evidence="3">Ve08.2h10</strain>
    </source>
</reference>
<dbReference type="HOGENOM" id="CLU_193952_0_0_1"/>
<dbReference type="OrthoDB" id="2496395at2759"/>
<proteinExistence type="predicted"/>
<dbReference type="InParanoid" id="A0A0D0DLK7"/>
<evidence type="ECO:0000313" key="3">
    <source>
        <dbReference type="Proteomes" id="UP000054538"/>
    </source>
</evidence>
<sequence>ILSAITNGDFGHIKDILSNLAMVFHGTGSNNYCSEILHFIHNLKCMWTPEF</sequence>
<reference evidence="2 3" key="1">
    <citation type="submission" date="2014-04" db="EMBL/GenBank/DDBJ databases">
        <authorList>
            <consortium name="DOE Joint Genome Institute"/>
            <person name="Kuo A."/>
            <person name="Kohler A."/>
            <person name="Jargeat P."/>
            <person name="Nagy L.G."/>
            <person name="Floudas D."/>
            <person name="Copeland A."/>
            <person name="Barry K.W."/>
            <person name="Cichocki N."/>
            <person name="Veneault-Fourrey C."/>
            <person name="LaButti K."/>
            <person name="Lindquist E.A."/>
            <person name="Lipzen A."/>
            <person name="Lundell T."/>
            <person name="Morin E."/>
            <person name="Murat C."/>
            <person name="Sun H."/>
            <person name="Tunlid A."/>
            <person name="Henrissat B."/>
            <person name="Grigoriev I.V."/>
            <person name="Hibbett D.S."/>
            <person name="Martin F."/>
            <person name="Nordberg H.P."/>
            <person name="Cantor M.N."/>
            <person name="Hua S.X."/>
        </authorList>
    </citation>
    <scope>NUCLEOTIDE SEQUENCE [LARGE SCALE GENOMIC DNA]</scope>
    <source>
        <strain evidence="2 3">Ve08.2h10</strain>
    </source>
</reference>
<feature type="domain" description="DUF6589" evidence="1">
    <location>
        <begin position="3"/>
        <end position="51"/>
    </location>
</feature>
<dbReference type="AlphaFoldDB" id="A0A0D0DLK7"/>
<dbReference type="InterPro" id="IPR046496">
    <property type="entry name" value="DUF6589"/>
</dbReference>
<dbReference type="EMBL" id="KN824858">
    <property type="protein sequence ID" value="KIK99492.1"/>
    <property type="molecule type" value="Genomic_DNA"/>
</dbReference>
<protein>
    <recommendedName>
        <fullName evidence="1">DUF6589 domain-containing protein</fullName>
    </recommendedName>
</protein>
<dbReference type="Proteomes" id="UP000054538">
    <property type="component" value="Unassembled WGS sequence"/>
</dbReference>
<accession>A0A0D0DLK7</accession>
<organism evidence="2 3">
    <name type="scientific">Paxillus rubicundulus Ve08.2h10</name>
    <dbReference type="NCBI Taxonomy" id="930991"/>
    <lineage>
        <taxon>Eukaryota</taxon>
        <taxon>Fungi</taxon>
        <taxon>Dikarya</taxon>
        <taxon>Basidiomycota</taxon>
        <taxon>Agaricomycotina</taxon>
        <taxon>Agaricomycetes</taxon>
        <taxon>Agaricomycetidae</taxon>
        <taxon>Boletales</taxon>
        <taxon>Paxilineae</taxon>
        <taxon>Paxillaceae</taxon>
        <taxon>Paxillus</taxon>
    </lineage>
</organism>
<dbReference type="Pfam" id="PF20231">
    <property type="entry name" value="DUF6589"/>
    <property type="match status" value="1"/>
</dbReference>
<feature type="non-terminal residue" evidence="2">
    <location>
        <position position="51"/>
    </location>
</feature>
<name>A0A0D0DLK7_9AGAM</name>
<keyword evidence="3" id="KW-1185">Reference proteome</keyword>
<evidence type="ECO:0000313" key="2">
    <source>
        <dbReference type="EMBL" id="KIK99492.1"/>
    </source>
</evidence>
<gene>
    <name evidence="2" type="ORF">PAXRUDRAFT_51676</name>
</gene>